<sequence length="572" mass="60346">MLSFAATLGIISVGLVIVVGGILGLRLHAFLALILAALAVSLLTPTETIEWYEATRNQFGAFTQKDGQIELNVKEDEINTVGRQLLVIGQEKESGDVTQLGTVTITEFTTREVAGEQKSVALTNVEPQGLADEKIDRKERVLIAPADLAAARSFAHESVGNRIAIGFGNTCIGIGILIALAAIIGKCLLDSGAADKIVRWTLSLVGEKNAPLSFVISGFALSTPVFFDTVFYLMIPLGKAMRMRTGRNYLLYVLTIVMGGSMAHSLVPPTPGPLFVAEELGVDVGLMILMGGLIGICAVGVAAVYATILCRYADLPLRDSSDFSLKELEEIANRDESELPSIVMALMPILLPVLLIAGSTVVDTILKGVPSADISPFMAQMKQFFDLFGNKNLAMAIAAFLAIVMLVRQKKTDRTELANSLQAALASGGVIILITAAGGSFGKALQQTGIAGMFSGVGGASPAAVLTMAFVVTALVRFAQGSATVSMITGVGVMASFAAGVDLSFHPVYLALAIGFGSKMFLWMNDSGFWVIGKMSGMTEWETLKYVTPMTSLMGLSGLIFTIIAASLVPMV</sequence>
<comment type="similarity">
    <text evidence="7">Belongs to the GntP permease family.</text>
</comment>
<evidence type="ECO:0000256" key="6">
    <source>
        <dbReference type="ARBA" id="ARBA00023136"/>
    </source>
</evidence>
<evidence type="ECO:0000256" key="4">
    <source>
        <dbReference type="ARBA" id="ARBA00022692"/>
    </source>
</evidence>
<dbReference type="KEGG" id="pbs:Plabr_0527"/>
<evidence type="ECO:0000256" key="8">
    <source>
        <dbReference type="SAM" id="Phobius"/>
    </source>
</evidence>
<keyword evidence="5 8" id="KW-1133">Transmembrane helix</keyword>
<feature type="transmembrane region" description="Helical" evidence="8">
    <location>
        <begin position="387"/>
        <end position="407"/>
    </location>
</feature>
<feature type="transmembrane region" description="Helical" evidence="8">
    <location>
        <begin position="163"/>
        <end position="184"/>
    </location>
</feature>
<dbReference type="GO" id="GO:0005886">
    <property type="term" value="C:plasma membrane"/>
    <property type="evidence" value="ECO:0007669"/>
    <property type="project" value="UniProtKB-SubCell"/>
</dbReference>
<dbReference type="GO" id="GO:0015128">
    <property type="term" value="F:gluconate transmembrane transporter activity"/>
    <property type="evidence" value="ECO:0007669"/>
    <property type="project" value="InterPro"/>
</dbReference>
<gene>
    <name evidence="9" type="ordered locus">Plabr_0527</name>
</gene>
<feature type="transmembrane region" description="Helical" evidence="8">
    <location>
        <begin position="546"/>
        <end position="569"/>
    </location>
</feature>
<evidence type="ECO:0000313" key="10">
    <source>
        <dbReference type="Proteomes" id="UP000006860"/>
    </source>
</evidence>
<dbReference type="eggNOG" id="COG2610">
    <property type="taxonomic scope" value="Bacteria"/>
</dbReference>
<evidence type="ECO:0000256" key="3">
    <source>
        <dbReference type="ARBA" id="ARBA00022475"/>
    </source>
</evidence>
<comment type="subcellular location">
    <subcellularLocation>
        <location evidence="1">Cell membrane</location>
        <topology evidence="1">Multi-pass membrane protein</topology>
    </subcellularLocation>
</comment>
<keyword evidence="3" id="KW-1003">Cell membrane</keyword>
<evidence type="ECO:0000256" key="7">
    <source>
        <dbReference type="ARBA" id="ARBA00049663"/>
    </source>
</evidence>
<accession>F0SSZ9</accession>
<dbReference type="Pfam" id="PF02447">
    <property type="entry name" value="GntP_permease"/>
    <property type="match status" value="1"/>
</dbReference>
<dbReference type="AlphaFoldDB" id="F0SSZ9"/>
<organism evidence="9 10">
    <name type="scientific">Rubinisphaera brasiliensis (strain ATCC 49424 / DSM 5305 / JCM 21570 / IAM 15109 / NBRC 103401 / IFAM 1448)</name>
    <name type="common">Planctomyces brasiliensis</name>
    <dbReference type="NCBI Taxonomy" id="756272"/>
    <lineage>
        <taxon>Bacteria</taxon>
        <taxon>Pseudomonadati</taxon>
        <taxon>Planctomycetota</taxon>
        <taxon>Planctomycetia</taxon>
        <taxon>Planctomycetales</taxon>
        <taxon>Planctomycetaceae</taxon>
        <taxon>Rubinisphaera</taxon>
    </lineage>
</organism>
<dbReference type="PANTHER" id="PTHR30354">
    <property type="entry name" value="GNT FAMILY GLUCONATE TRANSPORTER"/>
    <property type="match status" value="1"/>
</dbReference>
<keyword evidence="2" id="KW-0813">Transport</keyword>
<feature type="transmembrane region" description="Helical" evidence="8">
    <location>
        <begin position="249"/>
        <end position="267"/>
    </location>
</feature>
<dbReference type="Proteomes" id="UP000006860">
    <property type="component" value="Chromosome"/>
</dbReference>
<protein>
    <submittedName>
        <fullName evidence="9">Gluconate transporter</fullName>
    </submittedName>
</protein>
<dbReference type="OrthoDB" id="9787129at2"/>
<keyword evidence="4 8" id="KW-0812">Transmembrane</keyword>
<proteinExistence type="inferred from homology"/>
<keyword evidence="10" id="KW-1185">Reference proteome</keyword>
<feature type="transmembrane region" description="Helical" evidence="8">
    <location>
        <begin position="419"/>
        <end position="441"/>
    </location>
</feature>
<keyword evidence="6 8" id="KW-0472">Membrane</keyword>
<name>F0SSZ9_RUBBR</name>
<dbReference type="PANTHER" id="PTHR30354:SF22">
    <property type="entry name" value="HIGH-AFFINITY GLUCONATE TRANSPORTER"/>
    <property type="match status" value="1"/>
</dbReference>
<feature type="transmembrane region" description="Helical" evidence="8">
    <location>
        <begin position="287"/>
        <end position="308"/>
    </location>
</feature>
<feature type="transmembrane region" description="Helical" evidence="8">
    <location>
        <begin position="453"/>
        <end position="476"/>
    </location>
</feature>
<dbReference type="STRING" id="756272.Plabr_0527"/>
<feature type="transmembrane region" description="Helical" evidence="8">
    <location>
        <begin position="6"/>
        <end position="25"/>
    </location>
</feature>
<evidence type="ECO:0000313" key="9">
    <source>
        <dbReference type="EMBL" id="ADY58154.1"/>
    </source>
</evidence>
<dbReference type="InterPro" id="IPR003474">
    <property type="entry name" value="Glcn_transporter"/>
</dbReference>
<evidence type="ECO:0000256" key="1">
    <source>
        <dbReference type="ARBA" id="ARBA00004651"/>
    </source>
</evidence>
<reference evidence="10" key="1">
    <citation type="submission" date="2011-02" db="EMBL/GenBank/DDBJ databases">
        <title>The complete genome of Planctomyces brasiliensis DSM 5305.</title>
        <authorList>
            <person name="Lucas S."/>
            <person name="Copeland A."/>
            <person name="Lapidus A."/>
            <person name="Bruce D."/>
            <person name="Goodwin L."/>
            <person name="Pitluck S."/>
            <person name="Kyrpides N."/>
            <person name="Mavromatis K."/>
            <person name="Pagani I."/>
            <person name="Ivanova N."/>
            <person name="Ovchinnikova G."/>
            <person name="Lu M."/>
            <person name="Detter J.C."/>
            <person name="Han C."/>
            <person name="Land M."/>
            <person name="Hauser L."/>
            <person name="Markowitz V."/>
            <person name="Cheng J.-F."/>
            <person name="Hugenholtz P."/>
            <person name="Woyke T."/>
            <person name="Wu D."/>
            <person name="Tindall B."/>
            <person name="Pomrenke H.G."/>
            <person name="Brambilla E."/>
            <person name="Klenk H.-P."/>
            <person name="Eisen J.A."/>
        </authorList>
    </citation>
    <scope>NUCLEOTIDE SEQUENCE [LARGE SCALE GENOMIC DNA]</scope>
    <source>
        <strain evidence="10">ATCC 49424 / DSM 5305 / JCM 21570 / NBRC 103401 / IFAM 1448</strain>
    </source>
</reference>
<dbReference type="HOGENOM" id="CLU_027949_0_2_0"/>
<evidence type="ECO:0000256" key="5">
    <source>
        <dbReference type="ARBA" id="ARBA00022989"/>
    </source>
</evidence>
<feature type="transmembrane region" description="Helical" evidence="8">
    <location>
        <begin position="342"/>
        <end position="362"/>
    </location>
</feature>
<evidence type="ECO:0000256" key="2">
    <source>
        <dbReference type="ARBA" id="ARBA00022448"/>
    </source>
</evidence>
<dbReference type="EMBL" id="CP002546">
    <property type="protein sequence ID" value="ADY58154.1"/>
    <property type="molecule type" value="Genomic_DNA"/>
</dbReference>
<feature type="transmembrane region" description="Helical" evidence="8">
    <location>
        <begin position="212"/>
        <end position="237"/>
    </location>
</feature>
<dbReference type="RefSeq" id="WP_013626898.1">
    <property type="nucleotide sequence ID" value="NC_015174.1"/>
</dbReference>